<feature type="compositionally biased region" description="Basic and acidic residues" evidence="6">
    <location>
        <begin position="266"/>
        <end position="279"/>
    </location>
</feature>
<dbReference type="PROSITE" id="PS00636">
    <property type="entry name" value="DNAJ_1"/>
    <property type="match status" value="1"/>
</dbReference>
<feature type="region of interest" description="Disordered" evidence="6">
    <location>
        <begin position="14"/>
        <end position="44"/>
    </location>
</feature>
<dbReference type="Gene3D" id="1.10.287.110">
    <property type="entry name" value="DnaJ domain"/>
    <property type="match status" value="1"/>
</dbReference>
<dbReference type="PANTHER" id="PTHR44027">
    <property type="entry name" value="DNAJ HOMOLOG SUBFAMILY C MEMBER 5 HOMOLOG"/>
    <property type="match status" value="1"/>
</dbReference>
<evidence type="ECO:0000256" key="3">
    <source>
        <dbReference type="ARBA" id="ARBA00023139"/>
    </source>
</evidence>
<evidence type="ECO:0000256" key="2">
    <source>
        <dbReference type="ARBA" id="ARBA00023136"/>
    </source>
</evidence>
<protein>
    <recommendedName>
        <fullName evidence="8">J domain-containing protein</fullName>
    </recommendedName>
</protein>
<dbReference type="InterPro" id="IPR001623">
    <property type="entry name" value="DnaJ_domain"/>
</dbReference>
<evidence type="ECO:0000313" key="10">
    <source>
        <dbReference type="Proteomes" id="UP000218231"/>
    </source>
</evidence>
<evidence type="ECO:0000256" key="4">
    <source>
        <dbReference type="ARBA" id="ARBA00023186"/>
    </source>
</evidence>
<comment type="subcellular location">
    <subcellularLocation>
        <location evidence="1">Membrane</location>
        <topology evidence="1">Lipid-anchor</topology>
    </subcellularLocation>
</comment>
<evidence type="ECO:0000256" key="7">
    <source>
        <dbReference type="SAM" id="Phobius"/>
    </source>
</evidence>
<feature type="domain" description="J" evidence="8">
    <location>
        <begin position="69"/>
        <end position="133"/>
    </location>
</feature>
<dbReference type="OrthoDB" id="10250354at2759"/>
<feature type="compositionally biased region" description="Basic residues" evidence="6">
    <location>
        <begin position="242"/>
        <end position="251"/>
    </location>
</feature>
<dbReference type="CDD" id="cd06257">
    <property type="entry name" value="DnaJ"/>
    <property type="match status" value="1"/>
</dbReference>
<feature type="region of interest" description="Disordered" evidence="6">
    <location>
        <begin position="196"/>
        <end position="281"/>
    </location>
</feature>
<keyword evidence="5" id="KW-0449">Lipoprotein</keyword>
<dbReference type="STRING" id="2018661.A0A2A2LAD5"/>
<evidence type="ECO:0000259" key="8">
    <source>
        <dbReference type="PROSITE" id="PS50076"/>
    </source>
</evidence>
<dbReference type="GO" id="GO:0016020">
    <property type="term" value="C:membrane"/>
    <property type="evidence" value="ECO:0007669"/>
    <property type="project" value="UniProtKB-SubCell"/>
</dbReference>
<feature type="compositionally biased region" description="Polar residues" evidence="6">
    <location>
        <begin position="19"/>
        <end position="29"/>
    </location>
</feature>
<dbReference type="AlphaFoldDB" id="A0A2A2LAD5"/>
<dbReference type="InterPro" id="IPR051434">
    <property type="entry name" value="DnaJ_C_subfamily_member5"/>
</dbReference>
<evidence type="ECO:0000256" key="1">
    <source>
        <dbReference type="ARBA" id="ARBA00004635"/>
    </source>
</evidence>
<evidence type="ECO:0000256" key="6">
    <source>
        <dbReference type="SAM" id="MobiDB-lite"/>
    </source>
</evidence>
<dbReference type="PROSITE" id="PS50076">
    <property type="entry name" value="DNAJ_2"/>
    <property type="match status" value="1"/>
</dbReference>
<keyword evidence="3" id="KW-0564">Palmitate</keyword>
<feature type="transmembrane region" description="Helical" evidence="7">
    <location>
        <begin position="159"/>
        <end position="176"/>
    </location>
</feature>
<keyword evidence="10" id="KW-1185">Reference proteome</keyword>
<comment type="caution">
    <text evidence="9">The sequence shown here is derived from an EMBL/GenBank/DDBJ whole genome shotgun (WGS) entry which is preliminary data.</text>
</comment>
<keyword evidence="7" id="KW-1133">Transmembrane helix</keyword>
<organism evidence="9 10">
    <name type="scientific">Diploscapter pachys</name>
    <dbReference type="NCBI Taxonomy" id="2018661"/>
    <lineage>
        <taxon>Eukaryota</taxon>
        <taxon>Metazoa</taxon>
        <taxon>Ecdysozoa</taxon>
        <taxon>Nematoda</taxon>
        <taxon>Chromadorea</taxon>
        <taxon>Rhabditida</taxon>
        <taxon>Rhabditina</taxon>
        <taxon>Rhabditomorpha</taxon>
        <taxon>Rhabditoidea</taxon>
        <taxon>Rhabditidae</taxon>
        <taxon>Diploscapter</taxon>
    </lineage>
</organism>
<evidence type="ECO:0000256" key="5">
    <source>
        <dbReference type="ARBA" id="ARBA00023288"/>
    </source>
</evidence>
<evidence type="ECO:0000313" key="9">
    <source>
        <dbReference type="EMBL" id="PAV82997.1"/>
    </source>
</evidence>
<keyword evidence="4" id="KW-0143">Chaperone</keyword>
<dbReference type="InterPro" id="IPR018253">
    <property type="entry name" value="DnaJ_domain_CS"/>
</dbReference>
<dbReference type="SMART" id="SM00271">
    <property type="entry name" value="DnaJ"/>
    <property type="match status" value="1"/>
</dbReference>
<dbReference type="PRINTS" id="PR00625">
    <property type="entry name" value="JDOMAIN"/>
</dbReference>
<dbReference type="Proteomes" id="UP000218231">
    <property type="component" value="Unassembled WGS sequence"/>
</dbReference>
<dbReference type="SUPFAM" id="SSF46565">
    <property type="entry name" value="Chaperone J-domain"/>
    <property type="match status" value="1"/>
</dbReference>
<dbReference type="GO" id="GO:0005737">
    <property type="term" value="C:cytoplasm"/>
    <property type="evidence" value="ECO:0007669"/>
    <property type="project" value="UniProtKB-ARBA"/>
</dbReference>
<dbReference type="PANTHER" id="PTHR44027:SF7">
    <property type="entry name" value="DNAJ HOMOLOG SUBFAMILY C MEMBER 5 HOMOLOG"/>
    <property type="match status" value="1"/>
</dbReference>
<feature type="compositionally biased region" description="Polar residues" evidence="6">
    <location>
        <begin position="198"/>
        <end position="214"/>
    </location>
</feature>
<keyword evidence="7" id="KW-0812">Transmembrane</keyword>
<accession>A0A2A2LAD5</accession>
<dbReference type="Pfam" id="PF00226">
    <property type="entry name" value="DnaJ"/>
    <property type="match status" value="1"/>
</dbReference>
<sequence>MGWDWLKLSFSKKDESALEANNETSGRTTSSSFEDSEERRRRNGIVQRYKMNPFSPSVNRPGQASCRISYYDVLGVDKMASPVEIRKAYRRRARQLHPDKTGDSSRVDEFRQLQKAYDVLNDPNLRPIYDRFGVDGVELCNGLSEPQKQMLAKVARKKWLTISLFTIFILLTGMLTCCFCCFCCCLCCCAPIRKGKESGNQQTEKVGDTTSKSNRFPRRSLRRTLGTADSDSRLAEDEGERSRRRRQRKSQRKEITPITRLAQNKTENERRTKPSRKDVSSCSICSTINDGQQDVIVVFGLESPL</sequence>
<proteinExistence type="predicted"/>
<keyword evidence="2 7" id="KW-0472">Membrane</keyword>
<name>A0A2A2LAD5_9BILA</name>
<reference evidence="9 10" key="1">
    <citation type="journal article" date="2017" name="Curr. Biol.">
        <title>Genome architecture and evolution of a unichromosomal asexual nematode.</title>
        <authorList>
            <person name="Fradin H."/>
            <person name="Zegar C."/>
            <person name="Gutwein M."/>
            <person name="Lucas J."/>
            <person name="Kovtun M."/>
            <person name="Corcoran D."/>
            <person name="Baugh L.R."/>
            <person name="Kiontke K."/>
            <person name="Gunsalus K."/>
            <person name="Fitch D.H."/>
            <person name="Piano F."/>
        </authorList>
    </citation>
    <scope>NUCLEOTIDE SEQUENCE [LARGE SCALE GENOMIC DNA]</scope>
    <source>
        <strain evidence="9">PF1309</strain>
    </source>
</reference>
<gene>
    <name evidence="9" type="ORF">WR25_01884</name>
</gene>
<dbReference type="EMBL" id="LIAE01007005">
    <property type="protein sequence ID" value="PAV82997.1"/>
    <property type="molecule type" value="Genomic_DNA"/>
</dbReference>
<dbReference type="InterPro" id="IPR036869">
    <property type="entry name" value="J_dom_sf"/>
</dbReference>